<name>A0AAN8PQS1_POLSC</name>
<evidence type="ECO:0000313" key="2">
    <source>
        <dbReference type="Proteomes" id="UP001372834"/>
    </source>
</evidence>
<sequence length="101" mass="11466">MSYGSRIQQDAVDKKQNTQLQKPVAIRTIWGHRTISADTALLLARVLPIPLITKAINWRKHMRAKDQLNLLEAALTKHLDICFGRKHGDISQEMCQVLTGH</sequence>
<comment type="caution">
    <text evidence="1">The sequence shown here is derived from an EMBL/GenBank/DDBJ whole genome shotgun (WGS) entry which is preliminary data.</text>
</comment>
<feature type="non-terminal residue" evidence="1">
    <location>
        <position position="101"/>
    </location>
</feature>
<gene>
    <name evidence="1" type="ORF">RUM43_014587</name>
</gene>
<reference evidence="1 2" key="1">
    <citation type="submission" date="2023-10" db="EMBL/GenBank/DDBJ databases">
        <title>Genomes of two closely related lineages of the louse Polyplax serrata with different host specificities.</title>
        <authorList>
            <person name="Martinu J."/>
            <person name="Tarabai H."/>
            <person name="Stefka J."/>
            <person name="Hypsa V."/>
        </authorList>
    </citation>
    <scope>NUCLEOTIDE SEQUENCE [LARGE SCALE GENOMIC DNA]</scope>
    <source>
        <strain evidence="1">HR10_N</strain>
    </source>
</reference>
<dbReference type="EMBL" id="JAWJWE010000010">
    <property type="protein sequence ID" value="KAK6630602.1"/>
    <property type="molecule type" value="Genomic_DNA"/>
</dbReference>
<accession>A0AAN8PQS1</accession>
<organism evidence="1 2">
    <name type="scientific">Polyplax serrata</name>
    <name type="common">Common mouse louse</name>
    <dbReference type="NCBI Taxonomy" id="468196"/>
    <lineage>
        <taxon>Eukaryota</taxon>
        <taxon>Metazoa</taxon>
        <taxon>Ecdysozoa</taxon>
        <taxon>Arthropoda</taxon>
        <taxon>Hexapoda</taxon>
        <taxon>Insecta</taxon>
        <taxon>Pterygota</taxon>
        <taxon>Neoptera</taxon>
        <taxon>Paraneoptera</taxon>
        <taxon>Psocodea</taxon>
        <taxon>Troctomorpha</taxon>
        <taxon>Phthiraptera</taxon>
        <taxon>Anoplura</taxon>
        <taxon>Polyplacidae</taxon>
        <taxon>Polyplax</taxon>
    </lineage>
</organism>
<protein>
    <submittedName>
        <fullName evidence="1">Uncharacterized protein</fullName>
    </submittedName>
</protein>
<dbReference type="Proteomes" id="UP001372834">
    <property type="component" value="Unassembled WGS sequence"/>
</dbReference>
<proteinExistence type="predicted"/>
<evidence type="ECO:0000313" key="1">
    <source>
        <dbReference type="EMBL" id="KAK6630602.1"/>
    </source>
</evidence>
<dbReference type="AlphaFoldDB" id="A0AAN8PQS1"/>